<dbReference type="AlphaFoldDB" id="A0A0F9MVP2"/>
<name>A0A0F9MVP2_9ZZZZ</name>
<organism evidence="1">
    <name type="scientific">marine sediment metagenome</name>
    <dbReference type="NCBI Taxonomy" id="412755"/>
    <lineage>
        <taxon>unclassified sequences</taxon>
        <taxon>metagenomes</taxon>
        <taxon>ecological metagenomes</taxon>
    </lineage>
</organism>
<gene>
    <name evidence="1" type="ORF">LCGC14_1336880</name>
</gene>
<protein>
    <submittedName>
        <fullName evidence="1">Uncharacterized protein</fullName>
    </submittedName>
</protein>
<comment type="caution">
    <text evidence="1">The sequence shown here is derived from an EMBL/GenBank/DDBJ whole genome shotgun (WGS) entry which is preliminary data.</text>
</comment>
<sequence length="61" mass="7411">MTPLLATHMTTREYWLALHAVEAHRAVLYTYDREWDLARQVAGYAREYWRRYLHRIAYPSA</sequence>
<accession>A0A0F9MVP2</accession>
<evidence type="ECO:0000313" key="1">
    <source>
        <dbReference type="EMBL" id="KKM80730.1"/>
    </source>
</evidence>
<proteinExistence type="predicted"/>
<dbReference type="EMBL" id="LAZR01008136">
    <property type="protein sequence ID" value="KKM80730.1"/>
    <property type="molecule type" value="Genomic_DNA"/>
</dbReference>
<reference evidence="1" key="1">
    <citation type="journal article" date="2015" name="Nature">
        <title>Complex archaea that bridge the gap between prokaryotes and eukaryotes.</title>
        <authorList>
            <person name="Spang A."/>
            <person name="Saw J.H."/>
            <person name="Jorgensen S.L."/>
            <person name="Zaremba-Niedzwiedzka K."/>
            <person name="Martijn J."/>
            <person name="Lind A.E."/>
            <person name="van Eijk R."/>
            <person name="Schleper C."/>
            <person name="Guy L."/>
            <person name="Ettema T.J."/>
        </authorList>
    </citation>
    <scope>NUCLEOTIDE SEQUENCE</scope>
</reference>